<dbReference type="PANTHER" id="PTHR43400">
    <property type="entry name" value="FUMARATE REDUCTASE"/>
    <property type="match status" value="1"/>
</dbReference>
<dbReference type="InterPro" id="IPR003953">
    <property type="entry name" value="FAD-dep_OxRdtase_2_FAD-bd"/>
</dbReference>
<dbReference type="AlphaFoldDB" id="A0A3E3DCD5"/>
<dbReference type="EMBL" id="QTJW01000032">
    <property type="protein sequence ID" value="RGD66934.1"/>
    <property type="molecule type" value="Genomic_DNA"/>
</dbReference>
<dbReference type="Pfam" id="PF00890">
    <property type="entry name" value="FAD_binding_2"/>
    <property type="match status" value="1"/>
</dbReference>
<gene>
    <name evidence="6" type="ORF">DWX31_30070</name>
</gene>
<dbReference type="InterPro" id="IPR050315">
    <property type="entry name" value="FAD-oxidoreductase_2"/>
</dbReference>
<dbReference type="GO" id="GO:0033765">
    <property type="term" value="F:steroid dehydrogenase activity, acting on the CH-CH group of donors"/>
    <property type="evidence" value="ECO:0007669"/>
    <property type="project" value="UniProtKB-ARBA"/>
</dbReference>
<evidence type="ECO:0000256" key="4">
    <source>
        <dbReference type="ARBA" id="ARBA00023002"/>
    </source>
</evidence>
<comment type="cofactor">
    <cofactor evidence="1">
        <name>FAD</name>
        <dbReference type="ChEBI" id="CHEBI:57692"/>
    </cofactor>
</comment>
<dbReference type="SUPFAM" id="SSF56425">
    <property type="entry name" value="Succinate dehydrogenase/fumarate reductase flavoprotein, catalytic domain"/>
    <property type="match status" value="1"/>
</dbReference>
<dbReference type="OrthoDB" id="3169476at2"/>
<name>A0A3E3DCD5_9FIRM</name>
<evidence type="ECO:0000313" key="6">
    <source>
        <dbReference type="EMBL" id="RGD66934.1"/>
    </source>
</evidence>
<keyword evidence="2" id="KW-0285">Flavoprotein</keyword>
<reference evidence="6 7" key="1">
    <citation type="submission" date="2018-08" db="EMBL/GenBank/DDBJ databases">
        <title>A genome reference for cultivated species of the human gut microbiota.</title>
        <authorList>
            <person name="Zou Y."/>
            <person name="Xue W."/>
            <person name="Luo G."/>
        </authorList>
    </citation>
    <scope>NUCLEOTIDE SEQUENCE [LARGE SCALE GENOMIC DNA]</scope>
    <source>
        <strain evidence="6 7">AF19-13AC</strain>
    </source>
</reference>
<dbReference type="Proteomes" id="UP000261023">
    <property type="component" value="Unassembled WGS sequence"/>
</dbReference>
<dbReference type="SUPFAM" id="SSF51905">
    <property type="entry name" value="FAD/NAD(P)-binding domain"/>
    <property type="match status" value="1"/>
</dbReference>
<keyword evidence="3" id="KW-0274">FAD</keyword>
<evidence type="ECO:0000256" key="1">
    <source>
        <dbReference type="ARBA" id="ARBA00001974"/>
    </source>
</evidence>
<evidence type="ECO:0000313" key="7">
    <source>
        <dbReference type="Proteomes" id="UP000261023"/>
    </source>
</evidence>
<dbReference type="Gene3D" id="3.50.50.60">
    <property type="entry name" value="FAD/NAD(P)-binding domain"/>
    <property type="match status" value="1"/>
</dbReference>
<dbReference type="InterPro" id="IPR036188">
    <property type="entry name" value="FAD/NAD-bd_sf"/>
</dbReference>
<evidence type="ECO:0000256" key="2">
    <source>
        <dbReference type="ARBA" id="ARBA00022630"/>
    </source>
</evidence>
<evidence type="ECO:0000259" key="5">
    <source>
        <dbReference type="Pfam" id="PF00890"/>
    </source>
</evidence>
<dbReference type="RefSeq" id="WP_025531070.1">
    <property type="nucleotide sequence ID" value="NZ_QTJW01000032.1"/>
</dbReference>
<dbReference type="PANTHER" id="PTHR43400:SF7">
    <property type="entry name" value="FAD-DEPENDENT OXIDOREDUCTASE 2 FAD BINDING DOMAIN-CONTAINING PROTEIN"/>
    <property type="match status" value="1"/>
</dbReference>
<protein>
    <submittedName>
        <fullName evidence="6">FAD-dependent oxidoreductase</fullName>
    </submittedName>
</protein>
<dbReference type="InterPro" id="IPR027477">
    <property type="entry name" value="Succ_DH/fumarate_Rdtase_cat_sf"/>
</dbReference>
<organism evidence="6 7">
    <name type="scientific">Hungatella hathewayi</name>
    <dbReference type="NCBI Taxonomy" id="154046"/>
    <lineage>
        <taxon>Bacteria</taxon>
        <taxon>Bacillati</taxon>
        <taxon>Bacillota</taxon>
        <taxon>Clostridia</taxon>
        <taxon>Lachnospirales</taxon>
        <taxon>Lachnospiraceae</taxon>
        <taxon>Hungatella</taxon>
    </lineage>
</organism>
<comment type="caution">
    <text evidence="6">The sequence shown here is derived from an EMBL/GenBank/DDBJ whole genome shotgun (WGS) entry which is preliminary data.</text>
</comment>
<dbReference type="Gene3D" id="3.90.700.10">
    <property type="entry name" value="Succinate dehydrogenase/fumarate reductase flavoprotein, catalytic domain"/>
    <property type="match status" value="1"/>
</dbReference>
<accession>A0A3E3DCD5</accession>
<sequence length="497" mass="54050">MKEYKAEIGVIAAGPSGLSAAVQAAQLGAKVVVVEKAAAVGGAANMGMGILAVGSHYQKAQMIDISIEKAFNMFMDYTHYNVDARLIKRYFSQSAETILWLEDMGVEFEGAFRYFPKSEATWHIVKTDTGIGPRAASFMNRALYQKALELGVTVLLEHPARKILKEDGKITGILAVGPDGKEVRVSCPAVIVCTGGAGANKKMIKELTGLEHGKEVYNFTIPGLTGDGLTMAWGAGADRMPVRIEMACDLGGGEATTSGVTNIMKQPNLLVNRDGKRVMNEDFMQNATYLSNVANHQKDKTCFSIVDSSIVKYYIKNGVDVTSLVTPDPDVSDFYEGIGMLEKNGSSNYFVADTIEELAEKAGIDGENLKQTIDDYNYFCDSRDYEFFKDPKYLRPLFKAPYYAAAVHPGGYGTVGGVRINENCEACDQFFQPVPGLYCAGADSCNIYDDSYMFLLPGNSMGYAVNTGRIAGMSAVGYVQSGRISDRISRQEKTEEL</sequence>
<proteinExistence type="predicted"/>
<evidence type="ECO:0000256" key="3">
    <source>
        <dbReference type="ARBA" id="ARBA00022827"/>
    </source>
</evidence>
<feature type="domain" description="FAD-dependent oxidoreductase 2 FAD-binding" evidence="5">
    <location>
        <begin position="10"/>
        <end position="451"/>
    </location>
</feature>
<keyword evidence="4" id="KW-0560">Oxidoreductase</keyword>